<dbReference type="InterPro" id="IPR038670">
    <property type="entry name" value="HslJ-like_sf"/>
</dbReference>
<dbReference type="EMBL" id="CP020472">
    <property type="protein sequence ID" value="ARD23637.1"/>
    <property type="molecule type" value="Genomic_DNA"/>
</dbReference>
<dbReference type="Pfam" id="PF03724">
    <property type="entry name" value="META"/>
    <property type="match status" value="1"/>
</dbReference>
<name>A0ABM6JMU0_9GAMM</name>
<accession>A0ABM6JMU0</accession>
<evidence type="ECO:0000256" key="1">
    <source>
        <dbReference type="SAM" id="SignalP"/>
    </source>
</evidence>
<keyword evidence="4" id="KW-1185">Reference proteome</keyword>
<gene>
    <name evidence="3" type="ORF">SJ2017_3386</name>
</gene>
<dbReference type="PANTHER" id="PTHR35535:SF1">
    <property type="entry name" value="HEAT SHOCK PROTEIN HSLJ"/>
    <property type="match status" value="1"/>
</dbReference>
<dbReference type="PROSITE" id="PS51257">
    <property type="entry name" value="PROKAR_LIPOPROTEIN"/>
    <property type="match status" value="1"/>
</dbReference>
<feature type="chain" id="PRO_5045470882" evidence="1">
    <location>
        <begin position="26"/>
        <end position="139"/>
    </location>
</feature>
<evidence type="ECO:0000313" key="3">
    <source>
        <dbReference type="EMBL" id="ARD23637.1"/>
    </source>
</evidence>
<dbReference type="Gene3D" id="2.40.128.270">
    <property type="match status" value="1"/>
</dbReference>
<dbReference type="PANTHER" id="PTHR35535">
    <property type="entry name" value="HEAT SHOCK PROTEIN HSLJ"/>
    <property type="match status" value="1"/>
</dbReference>
<protein>
    <submittedName>
        <fullName evidence="3">Heat shock protein HslJ</fullName>
    </submittedName>
</protein>
<dbReference type="Proteomes" id="UP000191820">
    <property type="component" value="Chromosome"/>
</dbReference>
<dbReference type="InterPro" id="IPR053147">
    <property type="entry name" value="Hsp_HslJ-like"/>
</dbReference>
<keyword evidence="1" id="KW-0732">Signal</keyword>
<evidence type="ECO:0000313" key="4">
    <source>
        <dbReference type="Proteomes" id="UP000191820"/>
    </source>
</evidence>
<reference evidence="3 4" key="1">
    <citation type="submission" date="2017-03" db="EMBL/GenBank/DDBJ databases">
        <title>Genome sequencing of Shewanella japonica KCTC 22435.</title>
        <authorList>
            <person name="Kim K.M."/>
        </authorList>
    </citation>
    <scope>NUCLEOTIDE SEQUENCE [LARGE SCALE GENOMIC DNA]</scope>
    <source>
        <strain evidence="3 4">KCTC 22435</strain>
    </source>
</reference>
<evidence type="ECO:0000259" key="2">
    <source>
        <dbReference type="Pfam" id="PF03724"/>
    </source>
</evidence>
<organism evidence="3 4">
    <name type="scientific">Shewanella japonica</name>
    <dbReference type="NCBI Taxonomy" id="93973"/>
    <lineage>
        <taxon>Bacteria</taxon>
        <taxon>Pseudomonadati</taxon>
        <taxon>Pseudomonadota</taxon>
        <taxon>Gammaproteobacteria</taxon>
        <taxon>Alteromonadales</taxon>
        <taxon>Shewanellaceae</taxon>
        <taxon>Shewanella</taxon>
    </lineage>
</organism>
<proteinExistence type="predicted"/>
<keyword evidence="3" id="KW-0346">Stress response</keyword>
<dbReference type="InterPro" id="IPR005184">
    <property type="entry name" value="DUF306_Meta_HslJ"/>
</dbReference>
<dbReference type="RefSeq" id="WP_055025152.1">
    <property type="nucleotide sequence ID" value="NZ_CANMJJ010000010.1"/>
</dbReference>
<feature type="signal peptide" evidence="1">
    <location>
        <begin position="1"/>
        <end position="25"/>
    </location>
</feature>
<sequence>MIKPAITACLVIFGLSACQSNSHQAEEINLLGSWYIESALSEAVINHSPAQITFAEDGKLSGNNSCNQFFGEYQQDDTQLTLSPAGTSMMACVEVLMKQEARVMKAMPMVTNVALSKSGKLLLKSEQGANLLVLSQQQD</sequence>
<feature type="domain" description="DUF306" evidence="2">
    <location>
        <begin position="32"/>
        <end position="134"/>
    </location>
</feature>